<gene>
    <name evidence="1" type="ORF">PSSU_1730</name>
</gene>
<dbReference type="AlphaFoldDB" id="A0A261EP01"/>
<dbReference type="RefSeq" id="WP_094692030.1">
    <property type="nucleotide sequence ID" value="NZ_MWWQ01000021.1"/>
</dbReference>
<protein>
    <submittedName>
        <fullName evidence="1">Uncharacterized protein</fullName>
    </submittedName>
</protein>
<reference evidence="1 2" key="1">
    <citation type="journal article" date="2017" name="BMC Genomics">
        <title>Comparative genomic and phylogenomic analyses of the Bifidobacteriaceae family.</title>
        <authorList>
            <person name="Lugli G.A."/>
            <person name="Milani C."/>
            <person name="Turroni F."/>
            <person name="Duranti S."/>
            <person name="Mancabelli L."/>
            <person name="Mangifesta M."/>
            <person name="Ferrario C."/>
            <person name="Modesto M."/>
            <person name="Mattarelli P."/>
            <person name="Jiri K."/>
            <person name="van Sinderen D."/>
            <person name="Ventura M."/>
        </authorList>
    </citation>
    <scope>NUCLEOTIDE SEQUENCE [LARGE SCALE GENOMIC DNA]</scope>
    <source>
        <strain evidence="1 2">DSM 24744</strain>
    </source>
</reference>
<evidence type="ECO:0000313" key="2">
    <source>
        <dbReference type="Proteomes" id="UP000216454"/>
    </source>
</evidence>
<keyword evidence="2" id="KW-1185">Reference proteome</keyword>
<evidence type="ECO:0000313" key="1">
    <source>
        <dbReference type="EMBL" id="OZG48597.1"/>
    </source>
</evidence>
<sequence>MGNDTPQDDVEIVDSSEYTDEPTQCFEYIPEVAQPLLNKARTAFSKIEKALYSAPAFINAVKAAVPYETLQAVLTDEQKKKIADGALKLMTKKDGSLMANLVNPETGEIVTTIPLKSVQMAPELTRAIMDFSTQMQLAQIAEQIQAVQLAVEEVRMGQEYDRLATAYSCQQKLLQAMEIKNPELKAMALMQLVSAAEDSRNLLMLSQKTNVEFIKNEPVNFIQKALLGASADKINSRMSEIRESLCAVNMVSFAETMAYQELGEQEAARKSLTYYAGFIEDTYTSVPGLVERLDMIDPSPENYWTKTLPEISEKVKALPSPSDIKLLEGNASSEKKYE</sequence>
<dbReference type="EMBL" id="MWWQ01000021">
    <property type="protein sequence ID" value="OZG48597.1"/>
    <property type="molecule type" value="Genomic_DNA"/>
</dbReference>
<name>A0A261EP01_9BIFI</name>
<proteinExistence type="predicted"/>
<comment type="caution">
    <text evidence="1">The sequence shown here is derived from an EMBL/GenBank/DDBJ whole genome shotgun (WGS) entry which is preliminary data.</text>
</comment>
<organism evidence="1 2">
    <name type="scientific">Pseudoscardovia suis</name>
    <dbReference type="NCBI Taxonomy" id="987063"/>
    <lineage>
        <taxon>Bacteria</taxon>
        <taxon>Bacillati</taxon>
        <taxon>Actinomycetota</taxon>
        <taxon>Actinomycetes</taxon>
        <taxon>Bifidobacteriales</taxon>
        <taxon>Bifidobacteriaceae</taxon>
        <taxon>Pseudoscardovia</taxon>
    </lineage>
</organism>
<accession>A0A261EP01</accession>
<dbReference type="OrthoDB" id="2215712at2"/>
<dbReference type="Proteomes" id="UP000216454">
    <property type="component" value="Unassembled WGS sequence"/>
</dbReference>